<evidence type="ECO:0000256" key="4">
    <source>
        <dbReference type="ARBA" id="ARBA00022989"/>
    </source>
</evidence>
<dbReference type="Proteomes" id="UP000010093">
    <property type="component" value="Chromosome"/>
</dbReference>
<dbReference type="AlphaFoldDB" id="E4TDA4"/>
<evidence type="ECO:0000256" key="3">
    <source>
        <dbReference type="ARBA" id="ARBA00022692"/>
    </source>
</evidence>
<gene>
    <name evidence="8" type="ORF">RA0C_1900</name>
</gene>
<dbReference type="RefSeq" id="WP_013447143.1">
    <property type="nucleotide sequence ID" value="NC_014738.1"/>
</dbReference>
<sequence length="55" mass="6359">MNILILTLVFALIIANFIWAVVNIGKNEPNRLLWHLFVCFFPVFGPLVFLAKSRK</sequence>
<evidence type="ECO:0000256" key="1">
    <source>
        <dbReference type="ARBA" id="ARBA00004651"/>
    </source>
</evidence>
<feature type="domain" description="Cardiolipin synthase N-terminal" evidence="7">
    <location>
        <begin position="16"/>
        <end position="51"/>
    </location>
</feature>
<organism evidence="8 9">
    <name type="scientific">Riemerella anatipestifer (strain ATCC 11845 / DSM 15868 / JCM 9532 / NCTC 11014)</name>
    <dbReference type="NCBI Taxonomy" id="693978"/>
    <lineage>
        <taxon>Bacteria</taxon>
        <taxon>Pseudomonadati</taxon>
        <taxon>Bacteroidota</taxon>
        <taxon>Flavobacteriia</taxon>
        <taxon>Flavobacteriales</taxon>
        <taxon>Weeksellaceae</taxon>
        <taxon>Riemerella</taxon>
    </lineage>
</organism>
<evidence type="ECO:0000256" key="5">
    <source>
        <dbReference type="ARBA" id="ARBA00023136"/>
    </source>
</evidence>
<accession>E4TDA4</accession>
<feature type="transmembrane region" description="Helical" evidence="6">
    <location>
        <begin position="30"/>
        <end position="51"/>
    </location>
</feature>
<keyword evidence="4 6" id="KW-1133">Transmembrane helix</keyword>
<keyword evidence="3 6" id="KW-0812">Transmembrane</keyword>
<dbReference type="KEGG" id="ran:Riean_1606"/>
<dbReference type="GeneID" id="93719108"/>
<evidence type="ECO:0000256" key="2">
    <source>
        <dbReference type="ARBA" id="ARBA00022475"/>
    </source>
</evidence>
<dbReference type="Pfam" id="PF13396">
    <property type="entry name" value="PLDc_N"/>
    <property type="match status" value="1"/>
</dbReference>
<dbReference type="GO" id="GO:0005886">
    <property type="term" value="C:plasma membrane"/>
    <property type="evidence" value="ECO:0007669"/>
    <property type="project" value="UniProtKB-SubCell"/>
</dbReference>
<evidence type="ECO:0000259" key="7">
    <source>
        <dbReference type="Pfam" id="PF13396"/>
    </source>
</evidence>
<proteinExistence type="predicted"/>
<keyword evidence="5 6" id="KW-0472">Membrane</keyword>
<dbReference type="KEGG" id="rai:RA0C_1900"/>
<reference evidence="8 9" key="1">
    <citation type="journal article" date="2012" name="J. Bacteriol.">
        <title>Complete genome sequence of Riemerella anatipestifer reference strain.</title>
        <authorList>
            <person name="Wang X."/>
            <person name="Zhu D."/>
            <person name="Wang M."/>
            <person name="Cheng A."/>
            <person name="Jia R."/>
            <person name="Zhou Y."/>
            <person name="Chen Z."/>
            <person name="Luo Q."/>
            <person name="Liu F."/>
            <person name="Wang Y."/>
            <person name="Chen X.Y."/>
        </authorList>
    </citation>
    <scope>NUCLEOTIDE SEQUENCE [LARGE SCALE GENOMIC DNA]</scope>
    <source>
        <strain evidence="9">DSM 15868</strain>
    </source>
</reference>
<dbReference type="EMBL" id="CP003388">
    <property type="protein sequence ID" value="AFD56773.1"/>
    <property type="molecule type" value="Genomic_DNA"/>
</dbReference>
<name>E4TDA4_RIEAD</name>
<keyword evidence="2" id="KW-1003">Cell membrane</keyword>
<dbReference type="InterPro" id="IPR027379">
    <property type="entry name" value="CLS_N"/>
</dbReference>
<dbReference type="HOGENOM" id="CLU_3029545_0_0_10"/>
<comment type="subcellular location">
    <subcellularLocation>
        <location evidence="1">Cell membrane</location>
        <topology evidence="1">Multi-pass membrane protein</topology>
    </subcellularLocation>
</comment>
<evidence type="ECO:0000313" key="8">
    <source>
        <dbReference type="EMBL" id="AFD56773.1"/>
    </source>
</evidence>
<evidence type="ECO:0000256" key="6">
    <source>
        <dbReference type="SAM" id="Phobius"/>
    </source>
</evidence>
<protein>
    <recommendedName>
        <fullName evidence="7">Cardiolipin synthase N-terminal domain-containing protein</fullName>
    </recommendedName>
</protein>
<evidence type="ECO:0000313" key="9">
    <source>
        <dbReference type="Proteomes" id="UP000010093"/>
    </source>
</evidence>
<dbReference type="PATRIC" id="fig|693978.17.peg.1881"/>